<keyword evidence="1" id="KW-1133">Transmembrane helix</keyword>
<name>A0ABP1RX74_9HEXA</name>
<evidence type="ECO:0000313" key="2">
    <source>
        <dbReference type="EMBL" id="CAL8138122.1"/>
    </source>
</evidence>
<dbReference type="EMBL" id="CAXLJM020000122">
    <property type="protein sequence ID" value="CAL8138122.1"/>
    <property type="molecule type" value="Genomic_DNA"/>
</dbReference>
<organism evidence="2 3">
    <name type="scientific">Orchesella dallaii</name>
    <dbReference type="NCBI Taxonomy" id="48710"/>
    <lineage>
        <taxon>Eukaryota</taxon>
        <taxon>Metazoa</taxon>
        <taxon>Ecdysozoa</taxon>
        <taxon>Arthropoda</taxon>
        <taxon>Hexapoda</taxon>
        <taxon>Collembola</taxon>
        <taxon>Entomobryomorpha</taxon>
        <taxon>Entomobryoidea</taxon>
        <taxon>Orchesellidae</taxon>
        <taxon>Orchesellinae</taxon>
        <taxon>Orchesella</taxon>
    </lineage>
</organism>
<feature type="transmembrane region" description="Helical" evidence="1">
    <location>
        <begin position="80"/>
        <end position="101"/>
    </location>
</feature>
<keyword evidence="1" id="KW-0472">Membrane</keyword>
<proteinExistence type="predicted"/>
<accession>A0ABP1RX74</accession>
<gene>
    <name evidence="2" type="ORF">ODALV1_LOCUS27225</name>
</gene>
<sequence length="183" mass="20665">MGRKVEPLSSHLFYSLAGFYSWAEMFALKVLKLSIVVLFFYDVNIVSSQDDHTESDYDYDPDDGCDCNDNDYVHNVTSTLLNVALPLVGFIIMMSLLCCFIKACRRECAERNAPPLLQTDLGFQQSQPIVPQVYAVPFQPGIIANANLQSHHILCPHDAPPEYVEEPPPTYSSIYFFDESNTK</sequence>
<evidence type="ECO:0000256" key="1">
    <source>
        <dbReference type="SAM" id="Phobius"/>
    </source>
</evidence>
<evidence type="ECO:0000313" key="3">
    <source>
        <dbReference type="Proteomes" id="UP001642540"/>
    </source>
</evidence>
<protein>
    <submittedName>
        <fullName evidence="2">Uncharacterized protein</fullName>
    </submittedName>
</protein>
<keyword evidence="3" id="KW-1185">Reference proteome</keyword>
<dbReference type="Proteomes" id="UP001642540">
    <property type="component" value="Unassembled WGS sequence"/>
</dbReference>
<reference evidence="2 3" key="1">
    <citation type="submission" date="2024-08" db="EMBL/GenBank/DDBJ databases">
        <authorList>
            <person name="Cucini C."/>
            <person name="Frati F."/>
        </authorList>
    </citation>
    <scope>NUCLEOTIDE SEQUENCE [LARGE SCALE GENOMIC DNA]</scope>
</reference>
<comment type="caution">
    <text evidence="2">The sequence shown here is derived from an EMBL/GenBank/DDBJ whole genome shotgun (WGS) entry which is preliminary data.</text>
</comment>
<keyword evidence="1" id="KW-0812">Transmembrane</keyword>
<feature type="transmembrane region" description="Helical" evidence="1">
    <location>
        <begin position="12"/>
        <end position="41"/>
    </location>
</feature>